<dbReference type="Proteomes" id="UP001055439">
    <property type="component" value="Chromosome 7"/>
</dbReference>
<reference evidence="1" key="1">
    <citation type="submission" date="2022-05" db="EMBL/GenBank/DDBJ databases">
        <title>The Musa troglodytarum L. genome provides insights into the mechanism of non-climacteric behaviour and enrichment of carotenoids.</title>
        <authorList>
            <person name="Wang J."/>
        </authorList>
    </citation>
    <scope>NUCLEOTIDE SEQUENCE</scope>
    <source>
        <tissue evidence="1">Leaf</tissue>
    </source>
</reference>
<gene>
    <name evidence="1" type="ORF">MUK42_13491</name>
</gene>
<accession>A0A9E7KGG9</accession>
<keyword evidence="2" id="KW-1185">Reference proteome</keyword>
<proteinExistence type="predicted"/>
<protein>
    <submittedName>
        <fullName evidence="1">Uncharacterized protein</fullName>
    </submittedName>
</protein>
<dbReference type="EMBL" id="CP097509">
    <property type="protein sequence ID" value="URE15829.1"/>
    <property type="molecule type" value="Genomic_DNA"/>
</dbReference>
<dbReference type="AlphaFoldDB" id="A0A9E7KGG9"/>
<sequence length="80" mass="8996">MSRWGVCERGPMSVQQKTLGRLWLGLGGHLLGKETMGEPDEGGAKQVRVRKMRERRLRHLMYVIFVASELAPRTSPTGFG</sequence>
<organism evidence="1 2">
    <name type="scientific">Musa troglodytarum</name>
    <name type="common">fe'i banana</name>
    <dbReference type="NCBI Taxonomy" id="320322"/>
    <lineage>
        <taxon>Eukaryota</taxon>
        <taxon>Viridiplantae</taxon>
        <taxon>Streptophyta</taxon>
        <taxon>Embryophyta</taxon>
        <taxon>Tracheophyta</taxon>
        <taxon>Spermatophyta</taxon>
        <taxon>Magnoliopsida</taxon>
        <taxon>Liliopsida</taxon>
        <taxon>Zingiberales</taxon>
        <taxon>Musaceae</taxon>
        <taxon>Musa</taxon>
    </lineage>
</organism>
<evidence type="ECO:0000313" key="2">
    <source>
        <dbReference type="Proteomes" id="UP001055439"/>
    </source>
</evidence>
<evidence type="ECO:0000313" key="1">
    <source>
        <dbReference type="EMBL" id="URE15829.1"/>
    </source>
</evidence>
<name>A0A9E7KGG9_9LILI</name>